<dbReference type="EMBL" id="UINC01034129">
    <property type="protein sequence ID" value="SVB24489.1"/>
    <property type="molecule type" value="Genomic_DNA"/>
</dbReference>
<dbReference type="GO" id="GO:0160107">
    <property type="term" value="F:tRNA (adenine(58)-N1)-methyltransferase activity"/>
    <property type="evidence" value="ECO:0007669"/>
    <property type="project" value="InterPro"/>
</dbReference>
<keyword evidence="1" id="KW-0489">Methyltransferase</keyword>
<protein>
    <recommendedName>
        <fullName evidence="5">tRNA (adenine(58)-N(1))-methyltransferase catalytic subunit TRM61 C-terminal domain-containing protein</fullName>
    </recommendedName>
</protein>
<keyword evidence="2" id="KW-0808">Transferase</keyword>
<reference evidence="6" key="1">
    <citation type="submission" date="2018-05" db="EMBL/GenBank/DDBJ databases">
        <authorList>
            <person name="Lanie J.A."/>
            <person name="Ng W.-L."/>
            <person name="Kazmierczak K.M."/>
            <person name="Andrzejewski T.M."/>
            <person name="Davidsen T.M."/>
            <person name="Wayne K.J."/>
            <person name="Tettelin H."/>
            <person name="Glass J.I."/>
            <person name="Rusch D."/>
            <person name="Podicherti R."/>
            <person name="Tsui H.-C.T."/>
            <person name="Winkler M.E."/>
        </authorList>
    </citation>
    <scope>NUCLEOTIDE SEQUENCE</scope>
</reference>
<dbReference type="Gene3D" id="3.40.50.150">
    <property type="entry name" value="Vaccinia Virus protein VP39"/>
    <property type="match status" value="1"/>
</dbReference>
<evidence type="ECO:0000256" key="4">
    <source>
        <dbReference type="ARBA" id="ARBA00022694"/>
    </source>
</evidence>
<proteinExistence type="predicted"/>
<evidence type="ECO:0000256" key="3">
    <source>
        <dbReference type="ARBA" id="ARBA00022691"/>
    </source>
</evidence>
<name>A0A382CF90_9ZZZZ</name>
<dbReference type="PANTHER" id="PTHR12133:SF1">
    <property type="entry name" value="TRNA (ADENINE(58)-N(1))-METHYLTRANSFERASE, MITOCHONDRIAL"/>
    <property type="match status" value="1"/>
</dbReference>
<evidence type="ECO:0000256" key="2">
    <source>
        <dbReference type="ARBA" id="ARBA00022679"/>
    </source>
</evidence>
<dbReference type="GO" id="GO:0030488">
    <property type="term" value="P:tRNA methylation"/>
    <property type="evidence" value="ECO:0007669"/>
    <property type="project" value="InterPro"/>
</dbReference>
<dbReference type="Pfam" id="PF08704">
    <property type="entry name" value="GCD14"/>
    <property type="match status" value="1"/>
</dbReference>
<feature type="domain" description="tRNA (adenine(58)-N(1))-methyltransferase catalytic subunit TRM61 C-terminal" evidence="5">
    <location>
        <begin position="13"/>
        <end position="86"/>
    </location>
</feature>
<feature type="non-terminal residue" evidence="6">
    <location>
        <position position="1"/>
    </location>
</feature>
<evidence type="ECO:0000313" key="6">
    <source>
        <dbReference type="EMBL" id="SVB24489.1"/>
    </source>
</evidence>
<keyword evidence="3" id="KW-0949">S-adenosyl-L-methionine</keyword>
<dbReference type="InterPro" id="IPR029063">
    <property type="entry name" value="SAM-dependent_MTases_sf"/>
</dbReference>
<dbReference type="SUPFAM" id="SSF53335">
    <property type="entry name" value="S-adenosyl-L-methionine-dependent methyltransferases"/>
    <property type="match status" value="1"/>
</dbReference>
<evidence type="ECO:0000256" key="1">
    <source>
        <dbReference type="ARBA" id="ARBA00022603"/>
    </source>
</evidence>
<dbReference type="PROSITE" id="PS51620">
    <property type="entry name" value="SAM_TRM61"/>
    <property type="match status" value="1"/>
</dbReference>
<dbReference type="AlphaFoldDB" id="A0A382CF90"/>
<sequence length="108" mass="12456">IKYGDIYEELDETNVDRLVLDVPEPWNVVPHATRMLLPGGIFLSFLPTVLQVHRLVNELAQTSFQLIETVETLLRPWHVTQKSMRPTHRMVAHTGFITTARLCSPRPR</sequence>
<dbReference type="InterPro" id="IPR049470">
    <property type="entry name" value="TRM61_C"/>
</dbReference>
<dbReference type="PANTHER" id="PTHR12133">
    <property type="entry name" value="TRNA (ADENINE(58)-N(1))-METHYLTRANSFERASE"/>
    <property type="match status" value="1"/>
</dbReference>
<dbReference type="InterPro" id="IPR014816">
    <property type="entry name" value="tRNA_MeTrfase_Gcd14"/>
</dbReference>
<gene>
    <name evidence="6" type="ORF">METZ01_LOCUS177343</name>
</gene>
<evidence type="ECO:0000259" key="5">
    <source>
        <dbReference type="Pfam" id="PF08704"/>
    </source>
</evidence>
<keyword evidence="4" id="KW-0819">tRNA processing</keyword>
<accession>A0A382CF90</accession>
<dbReference type="GO" id="GO:0031515">
    <property type="term" value="C:tRNA (m1A) methyltransferase complex"/>
    <property type="evidence" value="ECO:0007669"/>
    <property type="project" value="InterPro"/>
</dbReference>
<organism evidence="6">
    <name type="scientific">marine metagenome</name>
    <dbReference type="NCBI Taxonomy" id="408172"/>
    <lineage>
        <taxon>unclassified sequences</taxon>
        <taxon>metagenomes</taxon>
        <taxon>ecological metagenomes</taxon>
    </lineage>
</organism>